<dbReference type="EMBL" id="KV722343">
    <property type="protein sequence ID" value="OCH94522.1"/>
    <property type="molecule type" value="Genomic_DNA"/>
</dbReference>
<keyword evidence="2" id="KW-1185">Reference proteome</keyword>
<reference evidence="1 2" key="1">
    <citation type="submission" date="2016-07" db="EMBL/GenBank/DDBJ databases">
        <title>Draft genome of the white-rot fungus Obba rivulosa 3A-2.</title>
        <authorList>
            <consortium name="DOE Joint Genome Institute"/>
            <person name="Miettinen O."/>
            <person name="Riley R."/>
            <person name="Acob R."/>
            <person name="Barry K."/>
            <person name="Cullen D."/>
            <person name="De Vries R."/>
            <person name="Hainaut M."/>
            <person name="Hatakka A."/>
            <person name="Henrissat B."/>
            <person name="Hilden K."/>
            <person name="Kuo R."/>
            <person name="Labutti K."/>
            <person name="Lipzen A."/>
            <person name="Makela M.R."/>
            <person name="Sandor L."/>
            <person name="Spatafora J.W."/>
            <person name="Grigoriev I.V."/>
            <person name="Hibbett D.S."/>
        </authorList>
    </citation>
    <scope>NUCLEOTIDE SEQUENCE [LARGE SCALE GENOMIC DNA]</scope>
    <source>
        <strain evidence="1 2">3A-2</strain>
    </source>
</reference>
<name>A0A8E2J6R1_9APHY</name>
<sequence>MPTYYGVSIEVVYDGQTLEEFGVIIGDQTTFYIKEHKALDQTVTFDCFIDKHSFNGMLCDPGAQTKDEGLRAGRNLVRPFTFVGVKTTHNGALAAAHVRKEENIGLIEIHVLRVQRGRSVNPVKSPRLSSPKQIQGWPQCTVSREAMPVEMDQEDVTYIDPSNYPYAVFMIRYGHEGIIPSHTPAPLPVISAPFTPNKRHLGGVHISSPLKKRRRDVIHDVGVKVEYDESIFDKVCPT</sequence>
<organism evidence="1 2">
    <name type="scientific">Obba rivulosa</name>
    <dbReference type="NCBI Taxonomy" id="1052685"/>
    <lineage>
        <taxon>Eukaryota</taxon>
        <taxon>Fungi</taxon>
        <taxon>Dikarya</taxon>
        <taxon>Basidiomycota</taxon>
        <taxon>Agaricomycotina</taxon>
        <taxon>Agaricomycetes</taxon>
        <taxon>Polyporales</taxon>
        <taxon>Gelatoporiaceae</taxon>
        <taxon>Obba</taxon>
    </lineage>
</organism>
<accession>A0A8E2J6R1</accession>
<evidence type="ECO:0000313" key="2">
    <source>
        <dbReference type="Proteomes" id="UP000250043"/>
    </source>
</evidence>
<proteinExistence type="predicted"/>
<evidence type="ECO:0000313" key="1">
    <source>
        <dbReference type="EMBL" id="OCH94522.1"/>
    </source>
</evidence>
<dbReference type="Proteomes" id="UP000250043">
    <property type="component" value="Unassembled WGS sequence"/>
</dbReference>
<protein>
    <submittedName>
        <fullName evidence="1">Uncharacterized protein</fullName>
    </submittedName>
</protein>
<dbReference type="AlphaFoldDB" id="A0A8E2J6R1"/>
<gene>
    <name evidence="1" type="ORF">OBBRIDRAFT_801170</name>
</gene>